<accession>A0A4Z2DFG2</accession>
<comment type="caution">
    <text evidence="1">The sequence shown here is derived from an EMBL/GenBank/DDBJ whole genome shotgun (WGS) entry which is preliminary data.</text>
</comment>
<evidence type="ECO:0000313" key="2">
    <source>
        <dbReference type="Proteomes" id="UP000311919"/>
    </source>
</evidence>
<name>A0A4Z2DFG2_SCHJA</name>
<gene>
    <name evidence="1" type="ORF">EWB00_001775</name>
</gene>
<evidence type="ECO:0000313" key="1">
    <source>
        <dbReference type="EMBL" id="TNN14990.1"/>
    </source>
</evidence>
<dbReference type="Proteomes" id="UP000311919">
    <property type="component" value="Unassembled WGS sequence"/>
</dbReference>
<keyword evidence="2" id="KW-1185">Reference proteome</keyword>
<dbReference type="EMBL" id="SKCS01000160">
    <property type="protein sequence ID" value="TNN14990.1"/>
    <property type="molecule type" value="Genomic_DNA"/>
</dbReference>
<protein>
    <submittedName>
        <fullName evidence="1">Uncharacterized protein</fullName>
    </submittedName>
</protein>
<organism evidence="1 2">
    <name type="scientific">Schistosoma japonicum</name>
    <name type="common">Blood fluke</name>
    <dbReference type="NCBI Taxonomy" id="6182"/>
    <lineage>
        <taxon>Eukaryota</taxon>
        <taxon>Metazoa</taxon>
        <taxon>Spiralia</taxon>
        <taxon>Lophotrochozoa</taxon>
        <taxon>Platyhelminthes</taxon>
        <taxon>Trematoda</taxon>
        <taxon>Digenea</taxon>
        <taxon>Strigeidida</taxon>
        <taxon>Schistosomatoidea</taxon>
        <taxon>Schistosomatidae</taxon>
        <taxon>Schistosoma</taxon>
    </lineage>
</organism>
<proteinExistence type="predicted"/>
<dbReference type="AlphaFoldDB" id="A0A4Z2DFG2"/>
<sequence>MMFDISTEVQKSTMTMDINTMAIRKFRRKQATAIFIDSWLSGSMDFSDYYHMVTDSDKLALAVNNVDREQGNKVQLLLTRKI</sequence>
<reference evidence="1 2" key="1">
    <citation type="submission" date="2019-03" db="EMBL/GenBank/DDBJ databases">
        <title>An improved genome assembly of the fluke Schistosoma japonicum.</title>
        <authorList>
            <person name="Hu W."/>
            <person name="Luo F."/>
            <person name="Yin M."/>
            <person name="Mo X."/>
            <person name="Sun C."/>
            <person name="Wu Q."/>
            <person name="Zhu B."/>
            <person name="Xiang M."/>
            <person name="Wang J."/>
            <person name="Wang Y."/>
            <person name="Zhang T."/>
            <person name="Xu B."/>
            <person name="Zheng H."/>
            <person name="Feng Z."/>
        </authorList>
    </citation>
    <scope>NUCLEOTIDE SEQUENCE [LARGE SCALE GENOMIC DNA]</scope>
    <source>
        <strain evidence="1">HuSjv2</strain>
        <tissue evidence="1">Worms</tissue>
    </source>
</reference>